<dbReference type="RefSeq" id="WP_131329789.1">
    <property type="nucleotide sequence ID" value="NZ_CP044016.1"/>
</dbReference>
<keyword evidence="3" id="KW-1185">Reference proteome</keyword>
<dbReference type="PANTHER" id="PTHR43196">
    <property type="entry name" value="SULFATE ADENYLYLTRANSFERASE SUBUNIT 2"/>
    <property type="match status" value="1"/>
</dbReference>
<sequence>MIDLLSYDKIVINSSGGKDSVSAIYSTVQMAISQNYNIDNIIISHQDLKICEWPGTLDLVKKQATFFGIRNVVINSRDESILDYALRRGKWPSSKQRWCTSDFKRAVGDKVITALTRELEGNLKILHVFGFRADESSARSKKQVFVRNERLSTRKRIVDDYLPIHGWSVFNVWECIHGNNIPYHYAYDLGMPRLSCAYCILAPFDALVLSGIHNKELLIKYVEVERIIDHKFRMDFSLEDVLNAVNNGYVPKKINNWKM</sequence>
<name>A0A5P2GBA7_9BACT</name>
<evidence type="ECO:0000313" key="2">
    <source>
        <dbReference type="EMBL" id="QES88841.1"/>
    </source>
</evidence>
<evidence type="ECO:0000259" key="1">
    <source>
        <dbReference type="Pfam" id="PF01507"/>
    </source>
</evidence>
<dbReference type="InterPro" id="IPR002500">
    <property type="entry name" value="PAPS_reduct_dom"/>
</dbReference>
<dbReference type="InterPro" id="IPR050128">
    <property type="entry name" value="Sulfate_adenylyltrnsfr_sub2"/>
</dbReference>
<dbReference type="InterPro" id="IPR014729">
    <property type="entry name" value="Rossmann-like_a/b/a_fold"/>
</dbReference>
<dbReference type="PANTHER" id="PTHR43196:SF2">
    <property type="entry name" value="PHOSPHOADENOSINE PHOSPHOSULFATE REDUCTASE"/>
    <property type="match status" value="1"/>
</dbReference>
<proteinExistence type="predicted"/>
<dbReference type="EMBL" id="CP044016">
    <property type="protein sequence ID" value="QES88841.1"/>
    <property type="molecule type" value="Genomic_DNA"/>
</dbReference>
<accession>A0A5P2GBA7</accession>
<dbReference type="Pfam" id="PF01507">
    <property type="entry name" value="PAPS_reduct"/>
    <property type="match status" value="1"/>
</dbReference>
<dbReference type="GO" id="GO:0003824">
    <property type="term" value="F:catalytic activity"/>
    <property type="evidence" value="ECO:0007669"/>
    <property type="project" value="InterPro"/>
</dbReference>
<dbReference type="KEGG" id="arac:E0W69_009305"/>
<dbReference type="Gene3D" id="3.40.50.620">
    <property type="entry name" value="HUPs"/>
    <property type="match status" value="1"/>
</dbReference>
<dbReference type="AlphaFoldDB" id="A0A5P2GBA7"/>
<gene>
    <name evidence="2" type="ORF">E0W69_009305</name>
</gene>
<reference evidence="2 3" key="1">
    <citation type="submission" date="2019-09" db="EMBL/GenBank/DDBJ databases">
        <title>Complete genome sequence of Arachidicoccus sp. B3-10 isolated from apple orchard soil.</title>
        <authorList>
            <person name="Kim H.S."/>
            <person name="Han K.-I."/>
            <person name="Suh M.K."/>
            <person name="Lee K.C."/>
            <person name="Eom M.K."/>
            <person name="Kim J.-S."/>
            <person name="Kang S.W."/>
            <person name="Sin Y."/>
            <person name="Lee J.-S."/>
        </authorList>
    </citation>
    <scope>NUCLEOTIDE SEQUENCE [LARGE SCALE GENOMIC DNA]</scope>
    <source>
        <strain evidence="2 3">B3-10</strain>
    </source>
</reference>
<organism evidence="2 3">
    <name type="scientific">Rhizosphaericola mali</name>
    <dbReference type="NCBI Taxonomy" id="2545455"/>
    <lineage>
        <taxon>Bacteria</taxon>
        <taxon>Pseudomonadati</taxon>
        <taxon>Bacteroidota</taxon>
        <taxon>Chitinophagia</taxon>
        <taxon>Chitinophagales</taxon>
        <taxon>Chitinophagaceae</taxon>
        <taxon>Rhizosphaericola</taxon>
    </lineage>
</organism>
<feature type="domain" description="Phosphoadenosine phosphosulphate reductase" evidence="1">
    <location>
        <begin position="10"/>
        <end position="200"/>
    </location>
</feature>
<protein>
    <submittedName>
        <fullName evidence="2">Phosphoadenosine phosphosulfate reductase family protein</fullName>
    </submittedName>
</protein>
<dbReference type="OrthoDB" id="9772814at2"/>
<dbReference type="Proteomes" id="UP000292424">
    <property type="component" value="Chromosome"/>
</dbReference>
<dbReference type="SUPFAM" id="SSF52402">
    <property type="entry name" value="Adenine nucleotide alpha hydrolases-like"/>
    <property type="match status" value="1"/>
</dbReference>
<evidence type="ECO:0000313" key="3">
    <source>
        <dbReference type="Proteomes" id="UP000292424"/>
    </source>
</evidence>